<dbReference type="InterPro" id="IPR009078">
    <property type="entry name" value="Ferritin-like_SF"/>
</dbReference>
<keyword evidence="2" id="KW-1185">Reference proteome</keyword>
<evidence type="ECO:0000313" key="1">
    <source>
        <dbReference type="EMBL" id="MDA0165476.1"/>
    </source>
</evidence>
<proteinExistence type="predicted"/>
<accession>A0A9X3N194</accession>
<reference evidence="1" key="1">
    <citation type="submission" date="2022-10" db="EMBL/GenBank/DDBJ databases">
        <title>The WGS of Solirubrobacter ginsenosidimutans DSM 21036.</title>
        <authorList>
            <person name="Jiang Z."/>
        </authorList>
    </citation>
    <scope>NUCLEOTIDE SEQUENCE</scope>
    <source>
        <strain evidence="1">DSM 21036</strain>
    </source>
</reference>
<organism evidence="1 2">
    <name type="scientific">Solirubrobacter ginsenosidimutans</name>
    <dbReference type="NCBI Taxonomy" id="490573"/>
    <lineage>
        <taxon>Bacteria</taxon>
        <taxon>Bacillati</taxon>
        <taxon>Actinomycetota</taxon>
        <taxon>Thermoleophilia</taxon>
        <taxon>Solirubrobacterales</taxon>
        <taxon>Solirubrobacteraceae</taxon>
        <taxon>Solirubrobacter</taxon>
    </lineage>
</organism>
<dbReference type="PROSITE" id="PS51318">
    <property type="entry name" value="TAT"/>
    <property type="match status" value="1"/>
</dbReference>
<dbReference type="Pfam" id="PF13668">
    <property type="entry name" value="Ferritin_2"/>
    <property type="match status" value="1"/>
</dbReference>
<name>A0A9X3N194_9ACTN</name>
<sequence length="161" mass="16663">MLRRRDVLKAGGVALAGGLLAPAVAGAAIDEGGLLLGLWRREMGASLAYDRVAHLDPLFVTLRGHEADHAAAIATELAAVGLGTPRPPQWASDIDATAEQLARADAKGAIAAAVLLEEDLVALYRNAVPALPDAKIAMTAATILASHSQHLLILRRETDGG</sequence>
<evidence type="ECO:0000313" key="2">
    <source>
        <dbReference type="Proteomes" id="UP001149140"/>
    </source>
</evidence>
<dbReference type="SUPFAM" id="SSF47240">
    <property type="entry name" value="Ferritin-like"/>
    <property type="match status" value="1"/>
</dbReference>
<dbReference type="EMBL" id="JAPDOD010000047">
    <property type="protein sequence ID" value="MDA0165476.1"/>
    <property type="molecule type" value="Genomic_DNA"/>
</dbReference>
<dbReference type="InterPro" id="IPR012347">
    <property type="entry name" value="Ferritin-like"/>
</dbReference>
<comment type="caution">
    <text evidence="1">The sequence shown here is derived from an EMBL/GenBank/DDBJ whole genome shotgun (WGS) entry which is preliminary data.</text>
</comment>
<dbReference type="InterPro" id="IPR006311">
    <property type="entry name" value="TAT_signal"/>
</dbReference>
<gene>
    <name evidence="1" type="ORF">OM076_34725</name>
</gene>
<protein>
    <submittedName>
        <fullName evidence="1">Ferritin-like domain-containing protein</fullName>
    </submittedName>
</protein>
<dbReference type="RefSeq" id="WP_270044734.1">
    <property type="nucleotide sequence ID" value="NZ_JAPDOD010000047.1"/>
</dbReference>
<dbReference type="Gene3D" id="1.20.1260.10">
    <property type="match status" value="1"/>
</dbReference>
<dbReference type="Proteomes" id="UP001149140">
    <property type="component" value="Unassembled WGS sequence"/>
</dbReference>
<dbReference type="AlphaFoldDB" id="A0A9X3N194"/>